<protein>
    <submittedName>
        <fullName evidence="1">Uncharacterized protein</fullName>
    </submittedName>
</protein>
<dbReference type="InterPro" id="IPR012658">
    <property type="entry name" value="YheV"/>
</dbReference>
<reference evidence="1 2" key="1">
    <citation type="submission" date="2019-02" db="EMBL/GenBank/DDBJ databases">
        <title>Prokaryotic population dynamics and viral predation in marine succession experiment using metagenomics: the confinement effect.</title>
        <authorList>
            <person name="Haro-Moreno J.M."/>
            <person name="Rodriguez-Valera F."/>
            <person name="Lopez-Perez M."/>
        </authorList>
    </citation>
    <scope>NUCLEOTIDE SEQUENCE [LARGE SCALE GENOMIC DNA]</scope>
    <source>
        <strain evidence="1">MED-G163</strain>
    </source>
</reference>
<dbReference type="EMBL" id="SHBI01000005">
    <property type="protein sequence ID" value="RZO21379.1"/>
    <property type="molecule type" value="Genomic_DNA"/>
</dbReference>
<evidence type="ECO:0000313" key="1">
    <source>
        <dbReference type="EMBL" id="RZO21379.1"/>
    </source>
</evidence>
<comment type="caution">
    <text evidence="1">The sequence shown here is derived from an EMBL/GenBank/DDBJ whole genome shotgun (WGS) entry which is preliminary data.</text>
</comment>
<dbReference type="SUPFAM" id="SSF57783">
    <property type="entry name" value="Zinc beta-ribbon"/>
    <property type="match status" value="1"/>
</dbReference>
<proteinExistence type="predicted"/>
<accession>A0A520MJJ3</accession>
<dbReference type="Proteomes" id="UP000315782">
    <property type="component" value="Unassembled WGS sequence"/>
</dbReference>
<name>A0A520MJJ3_9GAMM</name>
<evidence type="ECO:0000313" key="2">
    <source>
        <dbReference type="Proteomes" id="UP000315782"/>
    </source>
</evidence>
<dbReference type="Pfam" id="PF09526">
    <property type="entry name" value="DUF2387"/>
    <property type="match status" value="1"/>
</dbReference>
<organism evidence="1 2">
    <name type="scientific">SAR86 cluster bacterium</name>
    <dbReference type="NCBI Taxonomy" id="2030880"/>
    <lineage>
        <taxon>Bacteria</taxon>
        <taxon>Pseudomonadati</taxon>
        <taxon>Pseudomonadota</taxon>
        <taxon>Gammaproteobacteria</taxon>
        <taxon>SAR86 cluster</taxon>
    </lineage>
</organism>
<dbReference type="AlphaFoldDB" id="A0A520MJJ3"/>
<gene>
    <name evidence="1" type="ORF">EVA96_01590</name>
</gene>
<sequence length="66" mass="7633">MKKLVQFIAGAICPSCKEQDTIAINADDDQIYCVKCDFVENRPKEINLKKDTIKVINIEDFKRSKR</sequence>